<evidence type="ECO:0000256" key="1">
    <source>
        <dbReference type="ARBA" id="ARBA00023027"/>
    </source>
</evidence>
<dbReference type="Proteomes" id="UP000018861">
    <property type="component" value="Unassembled WGS sequence"/>
</dbReference>
<name>W4P6W8_9BACE</name>
<evidence type="ECO:0000259" key="2">
    <source>
        <dbReference type="Pfam" id="PF00881"/>
    </source>
</evidence>
<comment type="caution">
    <text evidence="3">The sequence shown here is derived from an EMBL/GenBank/DDBJ whole genome shotgun (WGS) entry which is preliminary data.</text>
</comment>
<dbReference type="AlphaFoldDB" id="W4P6W8"/>
<dbReference type="Pfam" id="PF00881">
    <property type="entry name" value="Nitroreductase"/>
    <property type="match status" value="1"/>
</dbReference>
<evidence type="ECO:0000313" key="3">
    <source>
        <dbReference type="EMBL" id="GAE15546.1"/>
    </source>
</evidence>
<evidence type="ECO:0000313" key="4">
    <source>
        <dbReference type="Proteomes" id="UP000018861"/>
    </source>
</evidence>
<dbReference type="SUPFAM" id="SSF55469">
    <property type="entry name" value="FMN-dependent nitroreductase-like"/>
    <property type="match status" value="1"/>
</dbReference>
<accession>W4P6W8</accession>
<protein>
    <submittedName>
        <fullName evidence="3">Oxygen-insensitive NADPH nitroreductase</fullName>
    </submittedName>
</protein>
<dbReference type="GO" id="GO:0046256">
    <property type="term" value="P:2,4,6-trinitrotoluene catabolic process"/>
    <property type="evidence" value="ECO:0007669"/>
    <property type="project" value="TreeGrafter"/>
</dbReference>
<dbReference type="GO" id="GO:0005829">
    <property type="term" value="C:cytosol"/>
    <property type="evidence" value="ECO:0007669"/>
    <property type="project" value="TreeGrafter"/>
</dbReference>
<dbReference type="PANTHER" id="PTHR23026">
    <property type="entry name" value="NADPH NITROREDUCTASE"/>
    <property type="match status" value="1"/>
</dbReference>
<dbReference type="CDD" id="cd02062">
    <property type="entry name" value="Nitro_FMN_reductase"/>
    <property type="match status" value="1"/>
</dbReference>
<sequence>MKTNEVLENIRTRRSIRAYTSQPVAEEDLQLILEAATYAPNGMHYETWHFTAIQDAEKLKELNRRIKGAFARSDDPRLQERGHNENYCCYYHAPALVIVSNEPVQWWASMDCACAIENMFLAAHSLGIGSCWINQPGSTCDDYEVRELLTALGVPTSPGVRMCCFGICRPACSVERKSSESRLYYDGEIMFPVVSTFCFFSSRRSARRKYCRKQWLNI</sequence>
<dbReference type="PANTHER" id="PTHR23026:SF125">
    <property type="entry name" value="OXYGEN-INSENSITIVE NAD(P)H NITROREDUCTASE"/>
    <property type="match status" value="1"/>
</dbReference>
<proteinExistence type="predicted"/>
<dbReference type="EMBL" id="BAIQ01000018">
    <property type="protein sequence ID" value="GAE15546.1"/>
    <property type="molecule type" value="Genomic_DNA"/>
</dbReference>
<gene>
    <name evidence="3" type="ORF">JCM6292_1839</name>
</gene>
<organism evidence="3 4">
    <name type="scientific">Bacteroides pyogenes JCM 6292</name>
    <dbReference type="NCBI Taxonomy" id="1235809"/>
    <lineage>
        <taxon>Bacteria</taxon>
        <taxon>Pseudomonadati</taxon>
        <taxon>Bacteroidota</taxon>
        <taxon>Bacteroidia</taxon>
        <taxon>Bacteroidales</taxon>
        <taxon>Bacteroidaceae</taxon>
        <taxon>Bacteroides</taxon>
    </lineage>
</organism>
<dbReference type="InterPro" id="IPR050627">
    <property type="entry name" value="Nitroreductase/BluB"/>
</dbReference>
<feature type="domain" description="Nitroreductase" evidence="2">
    <location>
        <begin position="10"/>
        <end position="156"/>
    </location>
</feature>
<reference evidence="3 4" key="1">
    <citation type="journal article" date="2014" name="Genome Announc.">
        <title>Draft Genome Sequences of Three Strains of Bacteroides pyogenes Isolated from a Cat and Swine.</title>
        <authorList>
            <person name="Sakamoto M."/>
            <person name="Oshima K."/>
            <person name="Suda W."/>
            <person name="Kitamura K."/>
            <person name="Iida T."/>
            <person name="Hattori M."/>
            <person name="Ohkuma M."/>
        </authorList>
    </citation>
    <scope>NUCLEOTIDE SEQUENCE [LARGE SCALE GENOMIC DNA]</scope>
    <source>
        <strain evidence="3 4">JCM 6292</strain>
    </source>
</reference>
<dbReference type="InterPro" id="IPR029479">
    <property type="entry name" value="Nitroreductase"/>
</dbReference>
<dbReference type="InterPro" id="IPR000415">
    <property type="entry name" value="Nitroreductase-like"/>
</dbReference>
<dbReference type="GO" id="GO:0046857">
    <property type="term" value="F:oxidoreductase activity, acting on other nitrogenous compounds as donors, with NAD or NADP as acceptor"/>
    <property type="evidence" value="ECO:0007669"/>
    <property type="project" value="TreeGrafter"/>
</dbReference>
<keyword evidence="1" id="KW-0520">NAD</keyword>
<dbReference type="Gene3D" id="3.40.109.10">
    <property type="entry name" value="NADH Oxidase"/>
    <property type="match status" value="1"/>
</dbReference>